<evidence type="ECO:0000259" key="4">
    <source>
        <dbReference type="PROSITE" id="PS51000"/>
    </source>
</evidence>
<dbReference type="Pfam" id="PF00455">
    <property type="entry name" value="DeoRC"/>
    <property type="match status" value="1"/>
</dbReference>
<gene>
    <name evidence="5" type="primary">glpR_1</name>
    <name evidence="5" type="ORF">DEVEQU_00559</name>
</gene>
<dbReference type="InterPro" id="IPR036390">
    <property type="entry name" value="WH_DNA-bd_sf"/>
</dbReference>
<keyword evidence="3" id="KW-0804">Transcription</keyword>
<evidence type="ECO:0000256" key="2">
    <source>
        <dbReference type="ARBA" id="ARBA00023015"/>
    </source>
</evidence>
<accession>A0A3S4EJP6</accession>
<dbReference type="SMART" id="SM00420">
    <property type="entry name" value="HTH_DEOR"/>
    <property type="match status" value="1"/>
</dbReference>
<dbReference type="InterPro" id="IPR050313">
    <property type="entry name" value="Carb_Metab_HTH_regulators"/>
</dbReference>
<keyword evidence="6" id="KW-1185">Reference proteome</keyword>
<evidence type="ECO:0000256" key="3">
    <source>
        <dbReference type="ARBA" id="ARBA00023163"/>
    </source>
</evidence>
<keyword evidence="1" id="KW-0678">Repressor</keyword>
<sequence>MTTPSMRQAQIVELARQMGEVTVEHLVETFAVTPQTIRKDLNTLCDRGALKRTHGGAMHPSGVENVEYEARRQIAPAEKRAIGRAAAALIPDNASLFINIGTTTEAVAQALSQHRGLMVITNNINVANHLRLAPNMEVVIAGGVVRATDGGIVGEAAVDFIRQFKVDFAVIGVSAIDPDGSLLDFDYREVKVAQAIIANARHVIVVSDSTKFTRTAPVRIGHLSQAHSFITDACPLKSIRDLCAEAGTQLVETGSGA</sequence>
<protein>
    <submittedName>
        <fullName evidence="5">Glycerol-3-phosphate regulon repressor</fullName>
    </submittedName>
</protein>
<feature type="domain" description="HTH deoR-type" evidence="4">
    <location>
        <begin position="4"/>
        <end position="59"/>
    </location>
</feature>
<dbReference type="InterPro" id="IPR014036">
    <property type="entry name" value="DeoR-like_C"/>
</dbReference>
<dbReference type="Gene3D" id="1.10.10.10">
    <property type="entry name" value="Winged helix-like DNA-binding domain superfamily/Winged helix DNA-binding domain"/>
    <property type="match status" value="1"/>
</dbReference>
<evidence type="ECO:0000313" key="5">
    <source>
        <dbReference type="EMBL" id="VDS03436.1"/>
    </source>
</evidence>
<dbReference type="GO" id="GO:0003700">
    <property type="term" value="F:DNA-binding transcription factor activity"/>
    <property type="evidence" value="ECO:0007669"/>
    <property type="project" value="InterPro"/>
</dbReference>
<dbReference type="Pfam" id="PF08220">
    <property type="entry name" value="HTH_DeoR"/>
    <property type="match status" value="1"/>
</dbReference>
<dbReference type="InterPro" id="IPR037171">
    <property type="entry name" value="NagB/RpiA_transferase-like"/>
</dbReference>
<dbReference type="AlphaFoldDB" id="A0A3S4EJP6"/>
<dbReference type="Proteomes" id="UP000268844">
    <property type="component" value="Unassembled WGS sequence"/>
</dbReference>
<evidence type="ECO:0000313" key="6">
    <source>
        <dbReference type="Proteomes" id="UP000268844"/>
    </source>
</evidence>
<dbReference type="InterPro" id="IPR001034">
    <property type="entry name" value="DeoR_HTH"/>
</dbReference>
<dbReference type="SMART" id="SM01134">
    <property type="entry name" value="DeoRC"/>
    <property type="match status" value="1"/>
</dbReference>
<dbReference type="Gene3D" id="3.40.50.1360">
    <property type="match status" value="1"/>
</dbReference>
<dbReference type="InterPro" id="IPR036388">
    <property type="entry name" value="WH-like_DNA-bd_sf"/>
</dbReference>
<dbReference type="PANTHER" id="PTHR30363">
    <property type="entry name" value="HTH-TYPE TRANSCRIPTIONAL REGULATOR SRLR-RELATED"/>
    <property type="match status" value="1"/>
</dbReference>
<dbReference type="PRINTS" id="PR00037">
    <property type="entry name" value="HTHLACR"/>
</dbReference>
<proteinExistence type="predicted"/>
<organism evidence="5 6">
    <name type="scientific">Devosia equisanguinis</name>
    <dbReference type="NCBI Taxonomy" id="2490941"/>
    <lineage>
        <taxon>Bacteria</taxon>
        <taxon>Pseudomonadati</taxon>
        <taxon>Pseudomonadota</taxon>
        <taxon>Alphaproteobacteria</taxon>
        <taxon>Hyphomicrobiales</taxon>
        <taxon>Devosiaceae</taxon>
        <taxon>Devosia</taxon>
    </lineage>
</organism>
<evidence type="ECO:0000256" key="1">
    <source>
        <dbReference type="ARBA" id="ARBA00022491"/>
    </source>
</evidence>
<keyword evidence="2" id="KW-0805">Transcription regulation</keyword>
<name>A0A3S4EJP6_9HYPH</name>
<dbReference type="PROSITE" id="PS51000">
    <property type="entry name" value="HTH_DEOR_2"/>
    <property type="match status" value="1"/>
</dbReference>
<dbReference type="PANTHER" id="PTHR30363:SF4">
    <property type="entry name" value="GLYCEROL-3-PHOSPHATE REGULON REPRESSOR"/>
    <property type="match status" value="1"/>
</dbReference>
<dbReference type="SUPFAM" id="SSF100950">
    <property type="entry name" value="NagB/RpiA/CoA transferase-like"/>
    <property type="match status" value="1"/>
</dbReference>
<reference evidence="5 6" key="1">
    <citation type="submission" date="2018-12" db="EMBL/GenBank/DDBJ databases">
        <authorList>
            <person name="Criscuolo A."/>
        </authorList>
    </citation>
    <scope>NUCLEOTIDE SEQUENCE [LARGE SCALE GENOMIC DNA]</scope>
    <source>
        <strain evidence="5">ACIP1116281</strain>
    </source>
</reference>
<dbReference type="SUPFAM" id="SSF46785">
    <property type="entry name" value="Winged helix' DNA-binding domain"/>
    <property type="match status" value="1"/>
</dbReference>
<dbReference type="EMBL" id="UZWD01000009">
    <property type="protein sequence ID" value="VDS03436.1"/>
    <property type="molecule type" value="Genomic_DNA"/>
</dbReference>